<dbReference type="RefSeq" id="WP_110886872.1">
    <property type="nucleotide sequence ID" value="NZ_QJSX01000008.1"/>
</dbReference>
<dbReference type="Proteomes" id="UP000248326">
    <property type="component" value="Unassembled WGS sequence"/>
</dbReference>
<evidence type="ECO:0000256" key="8">
    <source>
        <dbReference type="SAM" id="SignalP"/>
    </source>
</evidence>
<dbReference type="AlphaFoldDB" id="A0A318SB44"/>
<dbReference type="Gene3D" id="3.40.50.200">
    <property type="entry name" value="Peptidase S8/S53 domain"/>
    <property type="match status" value="1"/>
</dbReference>
<comment type="caution">
    <text evidence="10">The sequence shown here is derived from an EMBL/GenBank/DDBJ whole genome shotgun (WGS) entry which is preliminary data.</text>
</comment>
<evidence type="ECO:0000313" key="11">
    <source>
        <dbReference type="Proteomes" id="UP000248326"/>
    </source>
</evidence>
<evidence type="ECO:0000259" key="9">
    <source>
        <dbReference type="Pfam" id="PF00082"/>
    </source>
</evidence>
<dbReference type="InterPro" id="IPR050131">
    <property type="entry name" value="Peptidase_S8_subtilisin-like"/>
</dbReference>
<evidence type="ECO:0000256" key="2">
    <source>
        <dbReference type="ARBA" id="ARBA00022670"/>
    </source>
</evidence>
<evidence type="ECO:0000256" key="4">
    <source>
        <dbReference type="ARBA" id="ARBA00022825"/>
    </source>
</evidence>
<dbReference type="InterPro" id="IPR000209">
    <property type="entry name" value="Peptidase_S8/S53_dom"/>
</dbReference>
<feature type="domain" description="Peptidase S8/S53" evidence="9">
    <location>
        <begin position="251"/>
        <end position="556"/>
    </location>
</feature>
<name>A0A318SB44_9DEIO</name>
<evidence type="ECO:0000313" key="10">
    <source>
        <dbReference type="EMBL" id="PYE53499.1"/>
    </source>
</evidence>
<evidence type="ECO:0000256" key="5">
    <source>
        <dbReference type="PROSITE-ProRule" id="PRU01240"/>
    </source>
</evidence>
<feature type="signal peptide" evidence="8">
    <location>
        <begin position="1"/>
        <end position="23"/>
    </location>
</feature>
<dbReference type="InterPro" id="IPR023828">
    <property type="entry name" value="Peptidase_S8_Ser-AS"/>
</dbReference>
<dbReference type="EMBL" id="QJSX01000008">
    <property type="protein sequence ID" value="PYE53499.1"/>
    <property type="molecule type" value="Genomic_DNA"/>
</dbReference>
<keyword evidence="2 5" id="KW-0645">Protease</keyword>
<dbReference type="OrthoDB" id="9790784at2"/>
<gene>
    <name evidence="10" type="ORF">DES52_10828</name>
</gene>
<feature type="active site" description="Charge relay system" evidence="5">
    <location>
        <position position="508"/>
    </location>
</feature>
<comment type="similarity">
    <text evidence="1 5 6">Belongs to the peptidase S8 family.</text>
</comment>
<dbReference type="Pfam" id="PF00082">
    <property type="entry name" value="Peptidase_S8"/>
    <property type="match status" value="1"/>
</dbReference>
<dbReference type="InterPro" id="IPR022398">
    <property type="entry name" value="Peptidase_S8_His-AS"/>
</dbReference>
<proteinExistence type="inferred from homology"/>
<dbReference type="PROSITE" id="PS51892">
    <property type="entry name" value="SUBTILASE"/>
    <property type="match status" value="1"/>
</dbReference>
<organism evidence="10 11">
    <name type="scientific">Deinococcus yavapaiensis KR-236</name>
    <dbReference type="NCBI Taxonomy" id="694435"/>
    <lineage>
        <taxon>Bacteria</taxon>
        <taxon>Thermotogati</taxon>
        <taxon>Deinococcota</taxon>
        <taxon>Deinococci</taxon>
        <taxon>Deinococcales</taxon>
        <taxon>Deinococcaceae</taxon>
        <taxon>Deinococcus</taxon>
    </lineage>
</organism>
<keyword evidence="8" id="KW-0732">Signal</keyword>
<evidence type="ECO:0000256" key="7">
    <source>
        <dbReference type="SAM" id="MobiDB-lite"/>
    </source>
</evidence>
<protein>
    <submittedName>
        <fullName evidence="10">Subtilase family protein</fullName>
    </submittedName>
</protein>
<dbReference type="PANTHER" id="PTHR43806">
    <property type="entry name" value="PEPTIDASE S8"/>
    <property type="match status" value="1"/>
</dbReference>
<dbReference type="InterPro" id="IPR023827">
    <property type="entry name" value="Peptidase_S8_Asp-AS"/>
</dbReference>
<dbReference type="PROSITE" id="PS00136">
    <property type="entry name" value="SUBTILASE_ASP"/>
    <property type="match status" value="1"/>
</dbReference>
<reference evidence="10 11" key="1">
    <citation type="submission" date="2018-06" db="EMBL/GenBank/DDBJ databases">
        <title>Genomic Encyclopedia of Type Strains, Phase IV (KMG-IV): sequencing the most valuable type-strain genomes for metagenomic binning, comparative biology and taxonomic classification.</title>
        <authorList>
            <person name="Goeker M."/>
        </authorList>
    </citation>
    <scope>NUCLEOTIDE SEQUENCE [LARGE SCALE GENOMIC DNA]</scope>
    <source>
        <strain evidence="10 11">DSM 18048</strain>
    </source>
</reference>
<feature type="active site" description="Charge relay system" evidence="5">
    <location>
        <position position="258"/>
    </location>
</feature>
<evidence type="ECO:0000256" key="1">
    <source>
        <dbReference type="ARBA" id="ARBA00011073"/>
    </source>
</evidence>
<keyword evidence="3 5" id="KW-0378">Hydrolase</keyword>
<dbReference type="PRINTS" id="PR00723">
    <property type="entry name" value="SUBTILISIN"/>
</dbReference>
<dbReference type="GO" id="GO:0004252">
    <property type="term" value="F:serine-type endopeptidase activity"/>
    <property type="evidence" value="ECO:0007669"/>
    <property type="project" value="UniProtKB-UniRule"/>
</dbReference>
<dbReference type="PROSITE" id="PS00138">
    <property type="entry name" value="SUBTILASE_SER"/>
    <property type="match status" value="1"/>
</dbReference>
<dbReference type="PANTHER" id="PTHR43806:SF11">
    <property type="entry name" value="CEREVISIN-RELATED"/>
    <property type="match status" value="1"/>
</dbReference>
<dbReference type="InterPro" id="IPR015500">
    <property type="entry name" value="Peptidase_S8_subtilisin-rel"/>
</dbReference>
<feature type="active site" description="Charge relay system" evidence="5">
    <location>
        <position position="302"/>
    </location>
</feature>
<evidence type="ECO:0000256" key="3">
    <source>
        <dbReference type="ARBA" id="ARBA00022801"/>
    </source>
</evidence>
<dbReference type="PROSITE" id="PS00137">
    <property type="entry name" value="SUBTILASE_HIS"/>
    <property type="match status" value="1"/>
</dbReference>
<dbReference type="PROSITE" id="PS51257">
    <property type="entry name" value="PROKAR_LIPOPROTEIN"/>
    <property type="match status" value="1"/>
</dbReference>
<evidence type="ECO:0000256" key="6">
    <source>
        <dbReference type="RuleBase" id="RU003355"/>
    </source>
</evidence>
<accession>A0A318SB44</accession>
<sequence length="651" mass="67715">MKHVSWTALLTLGLVGCGGSAPGQPPAAMTVDVRGAQVAAVQYEGTTSWSVKNVPAWLTVSPRAGTNAVSTQVSVEPTMFLKTPRLSGTFTVQWESADGQGSTVVKVNADLSSVLARVTGQIVPPSVQGQDAETRRPTVNTTRNVEAQSVLVKYRSASGVARALSLGAASSSAGERVAVVPTNDVNGTVRRLKQDPAVEYAVPNVMLQPLGEVLPASVQPADQYAPLQWPFRLLSYGAVWRDMEDHPYPNAVTVAVLDTGVRYDHPDLEGRLYGPGDGALDLVENDDDPTDSGTPGLDEGSHGTHVSGLIAARWGKFTPPCDTCSDSGVVGAAYKAPVKVLPVRVLGSGGGSLAMVATGIRYAAGLPITLNGETRTNPHPARVVNLSLGAAVSSANAQPLCDAIADATAHGALVVAAGGNDGNTKPFYPAACPGAIAVASVTLGEILPQQASYSNAYGAITLAAPGGERAHAYNGGSLGENAFPDLVYSTSWDFTNNRPIYEAMAGTSQATPQVSALAALVISKGLAETPDTVRQRLIDSATHLGTPGRNDVYGYGLINAAKALNAESVEPSLDVRVRQDLPSEDPQFLRLDLDAVGRFSAYLPSGSFTLDARQDTNGNGLYGEEGEARLSHAFESQPATGQDDLGKLSLR</sequence>
<keyword evidence="11" id="KW-1185">Reference proteome</keyword>
<dbReference type="SUPFAM" id="SSF52743">
    <property type="entry name" value="Subtilisin-like"/>
    <property type="match status" value="1"/>
</dbReference>
<feature type="region of interest" description="Disordered" evidence="7">
    <location>
        <begin position="274"/>
        <end position="303"/>
    </location>
</feature>
<keyword evidence="4 5" id="KW-0720">Serine protease</keyword>
<dbReference type="InterPro" id="IPR036852">
    <property type="entry name" value="Peptidase_S8/S53_dom_sf"/>
</dbReference>
<dbReference type="GO" id="GO:0006508">
    <property type="term" value="P:proteolysis"/>
    <property type="evidence" value="ECO:0007669"/>
    <property type="project" value="UniProtKB-KW"/>
</dbReference>
<feature type="chain" id="PRO_5016424088" evidence="8">
    <location>
        <begin position="24"/>
        <end position="651"/>
    </location>
</feature>